<sequence length="347" mass="39072">MSYDYEIKSHNYEKESHDFLFNSYEFLSYNYKYILKKKRACVCVCARPGSAEEKEPGSDCFHKQTAPQFHDRINETKPLALVLSLKGAARMAVTVTKTEGVTMLTVTSDPKSVWPPLCQVLKALLYNPLCCGVSQFLKTRSLYLLGALQVMVGAVSIALSVILSLTPGGTWWEMDYSGFPFWCGGSLIAFGIFGFISERFSSPCLVLFNIILQLTGAAFGIASVVLFSINITQINLWDFCRPEYDYNYRYRYGNDYDEGRRVLTTTLSPQARDMKEKCLEGKRMMLMLMCAINGVLIVLSVLQLCISISSAAVAIKAMKNRKKQQNKSAEDPEQYKPLLEEVHTETA</sequence>
<dbReference type="Ensembl" id="ENSGWIT00000016189.1">
    <property type="protein sequence ID" value="ENSGWIP00000014659.1"/>
    <property type="gene ID" value="ENSGWIG00000008251.1"/>
</dbReference>
<evidence type="ECO:0000256" key="7">
    <source>
        <dbReference type="SAM" id="Phobius"/>
    </source>
</evidence>
<keyword evidence="3 7" id="KW-0812">Transmembrane</keyword>
<keyword evidence="4 7" id="KW-1133">Transmembrane helix</keyword>
<reference evidence="8" key="2">
    <citation type="submission" date="2025-08" db="UniProtKB">
        <authorList>
            <consortium name="Ensembl"/>
        </authorList>
    </citation>
    <scope>IDENTIFICATION</scope>
</reference>
<evidence type="ECO:0000256" key="6">
    <source>
        <dbReference type="SAM" id="MobiDB-lite"/>
    </source>
</evidence>
<organism evidence="8 9">
    <name type="scientific">Gouania willdenowi</name>
    <name type="common">Blunt-snouted clingfish</name>
    <name type="synonym">Lepadogaster willdenowi</name>
    <dbReference type="NCBI Taxonomy" id="441366"/>
    <lineage>
        <taxon>Eukaryota</taxon>
        <taxon>Metazoa</taxon>
        <taxon>Chordata</taxon>
        <taxon>Craniata</taxon>
        <taxon>Vertebrata</taxon>
        <taxon>Euteleostomi</taxon>
        <taxon>Actinopterygii</taxon>
        <taxon>Neopterygii</taxon>
        <taxon>Teleostei</taxon>
        <taxon>Neoteleostei</taxon>
        <taxon>Acanthomorphata</taxon>
        <taxon>Ovalentaria</taxon>
        <taxon>Blenniimorphae</taxon>
        <taxon>Blenniiformes</taxon>
        <taxon>Gobiesocoidei</taxon>
        <taxon>Gobiesocidae</taxon>
        <taxon>Gobiesocinae</taxon>
        <taxon>Gouania</taxon>
    </lineage>
</organism>
<evidence type="ECO:0000256" key="3">
    <source>
        <dbReference type="ARBA" id="ARBA00022692"/>
    </source>
</evidence>
<feature type="region of interest" description="Disordered" evidence="6">
    <location>
        <begin position="322"/>
        <end position="347"/>
    </location>
</feature>
<evidence type="ECO:0000313" key="8">
    <source>
        <dbReference type="Ensembl" id="ENSGWIP00000014659.1"/>
    </source>
</evidence>
<evidence type="ECO:0000313" key="9">
    <source>
        <dbReference type="Proteomes" id="UP000694680"/>
    </source>
</evidence>
<feature type="transmembrane region" description="Helical" evidence="7">
    <location>
        <begin position="142"/>
        <end position="167"/>
    </location>
</feature>
<keyword evidence="9" id="KW-1185">Reference proteome</keyword>
<dbReference type="GO" id="GO:0016020">
    <property type="term" value="C:membrane"/>
    <property type="evidence" value="ECO:0007669"/>
    <property type="project" value="UniProtKB-SubCell"/>
</dbReference>
<dbReference type="Pfam" id="PF04103">
    <property type="entry name" value="CD20"/>
    <property type="match status" value="1"/>
</dbReference>
<comment type="similarity">
    <text evidence="2">Belongs to the MS4A family.</text>
</comment>
<evidence type="ECO:0000256" key="5">
    <source>
        <dbReference type="ARBA" id="ARBA00023136"/>
    </source>
</evidence>
<dbReference type="PANTHER" id="PTHR23320">
    <property type="entry name" value="MEMBRANE-SPANNING 4-DOMAINS SUBFAMILY A MS4A -RELATED"/>
    <property type="match status" value="1"/>
</dbReference>
<feature type="compositionally biased region" description="Basic and acidic residues" evidence="6">
    <location>
        <begin position="328"/>
        <end position="347"/>
    </location>
</feature>
<keyword evidence="5 7" id="KW-0472">Membrane</keyword>
<dbReference type="AlphaFoldDB" id="A0A8C5G4Z8"/>
<evidence type="ECO:0000256" key="4">
    <source>
        <dbReference type="ARBA" id="ARBA00022989"/>
    </source>
</evidence>
<accession>A0A8C5G4Z8</accession>
<comment type="subcellular location">
    <subcellularLocation>
        <location evidence="1">Membrane</location>
        <topology evidence="1">Multi-pass membrane protein</topology>
    </subcellularLocation>
</comment>
<dbReference type="PANTHER" id="PTHR23320:SF125">
    <property type="entry name" value="TRANSMEMBRANE PROTEIN 176L.1-RELATED"/>
    <property type="match status" value="1"/>
</dbReference>
<dbReference type="InterPro" id="IPR030417">
    <property type="entry name" value="MS4A"/>
</dbReference>
<evidence type="ECO:0000256" key="2">
    <source>
        <dbReference type="ARBA" id="ARBA00009565"/>
    </source>
</evidence>
<dbReference type="Proteomes" id="UP000694680">
    <property type="component" value="Chromosome 16"/>
</dbReference>
<feature type="transmembrane region" description="Helical" evidence="7">
    <location>
        <begin position="204"/>
        <end position="229"/>
    </location>
</feature>
<feature type="transmembrane region" description="Helical" evidence="7">
    <location>
        <begin position="284"/>
        <end position="315"/>
    </location>
</feature>
<feature type="transmembrane region" description="Helical" evidence="7">
    <location>
        <begin position="179"/>
        <end position="197"/>
    </location>
</feature>
<name>A0A8C5G4Z8_GOUWI</name>
<proteinExistence type="inferred from homology"/>
<reference evidence="8" key="1">
    <citation type="submission" date="2020-06" db="EMBL/GenBank/DDBJ databases">
        <authorList>
            <consortium name="Wellcome Sanger Institute Data Sharing"/>
        </authorList>
    </citation>
    <scope>NUCLEOTIDE SEQUENCE [LARGE SCALE GENOMIC DNA]</scope>
</reference>
<gene>
    <name evidence="8" type="primary">LOC114477421</name>
</gene>
<dbReference type="InterPro" id="IPR007237">
    <property type="entry name" value="CD20-like"/>
</dbReference>
<reference evidence="8" key="3">
    <citation type="submission" date="2025-09" db="UniProtKB">
        <authorList>
            <consortium name="Ensembl"/>
        </authorList>
    </citation>
    <scope>IDENTIFICATION</scope>
</reference>
<protein>
    <submittedName>
        <fullName evidence="8">Transmembrane protein 176B-like</fullName>
    </submittedName>
</protein>
<evidence type="ECO:0000256" key="1">
    <source>
        <dbReference type="ARBA" id="ARBA00004141"/>
    </source>
</evidence>